<feature type="transmembrane region" description="Helical" evidence="2">
    <location>
        <begin position="66"/>
        <end position="86"/>
    </location>
</feature>
<reference evidence="4" key="2">
    <citation type="submission" date="2025-08" db="UniProtKB">
        <authorList>
            <consortium name="RefSeq"/>
        </authorList>
    </citation>
    <scope>IDENTIFICATION</scope>
    <source>
        <tissue evidence="4">Leaves</tissue>
    </source>
</reference>
<feature type="transmembrane region" description="Helical" evidence="2">
    <location>
        <begin position="29"/>
        <end position="46"/>
    </location>
</feature>
<keyword evidence="3" id="KW-1185">Reference proteome</keyword>
<dbReference type="RefSeq" id="XP_027075632.2">
    <property type="nucleotide sequence ID" value="XM_027219831.2"/>
</dbReference>
<dbReference type="Proteomes" id="UP001652660">
    <property type="component" value="Chromosome 7c"/>
</dbReference>
<dbReference type="AlphaFoldDB" id="A0A6P6TCM1"/>
<name>A0A6P6TCM1_COFAR</name>
<gene>
    <name evidence="4" type="primary">LOC113699458</name>
</gene>
<protein>
    <submittedName>
        <fullName evidence="4">Uncharacterized protein</fullName>
    </submittedName>
</protein>
<evidence type="ECO:0000313" key="4">
    <source>
        <dbReference type="RefSeq" id="XP_027075632.2"/>
    </source>
</evidence>
<accession>A0A6P6TCM1</accession>
<feature type="region of interest" description="Disordered" evidence="1">
    <location>
        <begin position="159"/>
        <end position="202"/>
    </location>
</feature>
<evidence type="ECO:0000256" key="2">
    <source>
        <dbReference type="SAM" id="Phobius"/>
    </source>
</evidence>
<dbReference type="PANTHER" id="PTHR33640:SF3">
    <property type="entry name" value="DUF4408 DOMAIN-CONTAINING PROTEIN"/>
    <property type="match status" value="1"/>
</dbReference>
<proteinExistence type="predicted"/>
<sequence>MEAFDFDNVTPEKSSFILRCTRLRSIAKLFRIVEVFFVLILLSWTSTRLPFAVKISGEYCRHLVTIVISPLFIFLLGNLIVLTLLFKAGRILSGGQSPADINSEMETETDLYEAFVKTSDSCMNFTNLTSSPDEIEYQDKQTIFEVSRAAKIGKADGPEVSEVFSDKPSEMKAYSRSQSENFDSKRELPEEEEGNCGKLRRSETEKCRKVANPGEIPGETVYVFDELSNEEFQQTIEAFIAKQINFHREEKLAIVLPNHS</sequence>
<keyword evidence="2" id="KW-0812">Transmembrane</keyword>
<keyword evidence="2" id="KW-1133">Transmembrane helix</keyword>
<keyword evidence="2" id="KW-0472">Membrane</keyword>
<evidence type="ECO:0000313" key="3">
    <source>
        <dbReference type="Proteomes" id="UP001652660"/>
    </source>
</evidence>
<dbReference type="OrthoDB" id="1916829at2759"/>
<reference evidence="3" key="1">
    <citation type="journal article" date="2025" name="Foods">
        <title>Unveiling the Microbial Signatures of Arabica Coffee Cherries: Insights into Ripeness Specific Diversity, Functional Traits, and Implications for Quality and Safety.</title>
        <authorList>
            <consortium name="RefSeq"/>
            <person name="Tenea G.N."/>
            <person name="Cifuentes V."/>
            <person name="Reyes P."/>
            <person name="Cevallos-Vallejos M."/>
        </authorList>
    </citation>
    <scope>NUCLEOTIDE SEQUENCE [LARGE SCALE GENOMIC DNA]</scope>
</reference>
<dbReference type="GeneID" id="113699458"/>
<dbReference type="PANTHER" id="PTHR33640">
    <property type="entry name" value="TRANSMEMBRANE PROTEIN"/>
    <property type="match status" value="1"/>
</dbReference>
<evidence type="ECO:0000256" key="1">
    <source>
        <dbReference type="SAM" id="MobiDB-lite"/>
    </source>
</evidence>
<organism evidence="3 4">
    <name type="scientific">Coffea arabica</name>
    <name type="common">Arabian coffee</name>
    <dbReference type="NCBI Taxonomy" id="13443"/>
    <lineage>
        <taxon>Eukaryota</taxon>
        <taxon>Viridiplantae</taxon>
        <taxon>Streptophyta</taxon>
        <taxon>Embryophyta</taxon>
        <taxon>Tracheophyta</taxon>
        <taxon>Spermatophyta</taxon>
        <taxon>Magnoliopsida</taxon>
        <taxon>eudicotyledons</taxon>
        <taxon>Gunneridae</taxon>
        <taxon>Pentapetalae</taxon>
        <taxon>asterids</taxon>
        <taxon>lamiids</taxon>
        <taxon>Gentianales</taxon>
        <taxon>Rubiaceae</taxon>
        <taxon>Ixoroideae</taxon>
        <taxon>Gardenieae complex</taxon>
        <taxon>Bertiereae - Coffeeae clade</taxon>
        <taxon>Coffeeae</taxon>
        <taxon>Coffea</taxon>
    </lineage>
</organism>